<gene>
    <name evidence="3" type="ORF">BB934_32305</name>
</gene>
<keyword evidence="2" id="KW-1133">Transmembrane helix</keyword>
<feature type="region of interest" description="Disordered" evidence="1">
    <location>
        <begin position="1"/>
        <end position="20"/>
    </location>
</feature>
<protein>
    <recommendedName>
        <fullName evidence="4">Peptidase</fullName>
    </recommendedName>
</protein>
<dbReference type="InterPro" id="IPR024787">
    <property type="entry name" value="EcsC"/>
</dbReference>
<dbReference type="OrthoDB" id="1238772at2"/>
<sequence length="286" mass="30041">MSQELRRQEPLPASAGNVATPEIALSEEDRAALRQAVRALEGPSYIGRLSALAGRPIELLGQALPQVASDMISKATQAALTRALRYALRTIPKEGRDPETRAHKALAILSGAMGGALGVSAVLVELPISTAIMLRSIARIAQSEGEDLEHPETALACLQVFALGGHTGSGNAHEAGYFAVRAAMAKSVTRALQQIAGRGVVDESASAIVRLLAQIGSRFGVVVSQKVAAQAVPIVGAIGGAAVNAAFIDHFQTLARGHFIVRRLERTYGKGTVRRAYDQTRVSEGL</sequence>
<feature type="transmembrane region" description="Helical" evidence="2">
    <location>
        <begin position="105"/>
        <end position="124"/>
    </location>
</feature>
<accession>A0A1B2ESH2</accession>
<dbReference type="KEGG" id="moc:BB934_32305"/>
<keyword evidence="3" id="KW-0614">Plasmid</keyword>
<evidence type="ECO:0000256" key="1">
    <source>
        <dbReference type="SAM" id="MobiDB-lite"/>
    </source>
</evidence>
<evidence type="ECO:0000313" key="3">
    <source>
        <dbReference type="EMBL" id="ANY82907.1"/>
    </source>
</evidence>
<evidence type="ECO:0000256" key="2">
    <source>
        <dbReference type="SAM" id="Phobius"/>
    </source>
</evidence>
<geneLocation type="plasmid" evidence="3">
    <name>unnamed1</name>
</geneLocation>
<keyword evidence="2" id="KW-0812">Transmembrane</keyword>
<reference evidence="3" key="1">
    <citation type="submission" date="2016-07" db="EMBL/GenBank/DDBJ databases">
        <title>Microvirga ossetica sp. nov. a new species of rhizobia isolated from root nodules of the legume species Vicia alpestris Steven originated from North Ossetia region in the Caucasus.</title>
        <authorList>
            <person name="Safronova V.I."/>
            <person name="Kuznetsova I.G."/>
            <person name="Sazanova A.L."/>
            <person name="Belimov A."/>
            <person name="Andronov E."/>
            <person name="Osledkin Y.S."/>
            <person name="Onishchuk O.P."/>
            <person name="Kurchak O.N."/>
            <person name="Shaposhnikov A.I."/>
            <person name="Willems A."/>
            <person name="Tikhonovich I.A."/>
        </authorList>
    </citation>
    <scope>NUCLEOTIDE SEQUENCE [LARGE SCALE GENOMIC DNA]</scope>
    <source>
        <strain evidence="3">V5/3M</strain>
        <plasmid evidence="3">unnamed1</plasmid>
    </source>
</reference>
<dbReference type="AlphaFoldDB" id="A0A1B2ESH2"/>
<keyword evidence="2" id="KW-0472">Membrane</keyword>
<evidence type="ECO:0008006" key="4">
    <source>
        <dbReference type="Google" id="ProtNLM"/>
    </source>
</evidence>
<proteinExistence type="predicted"/>
<dbReference type="Pfam" id="PF12787">
    <property type="entry name" value="EcsC"/>
    <property type="match status" value="1"/>
</dbReference>
<name>A0A1B2ESH2_9HYPH</name>
<dbReference type="EMBL" id="CP016617">
    <property type="protein sequence ID" value="ANY82907.1"/>
    <property type="molecule type" value="Genomic_DNA"/>
</dbReference>
<dbReference type="RefSeq" id="WP_099514002.1">
    <property type="nucleotide sequence ID" value="NZ_CP016617.1"/>
</dbReference>
<organism evidence="3">
    <name type="scientific">Microvirga ossetica</name>
    <dbReference type="NCBI Taxonomy" id="1882682"/>
    <lineage>
        <taxon>Bacteria</taxon>
        <taxon>Pseudomonadati</taxon>
        <taxon>Pseudomonadota</taxon>
        <taxon>Alphaproteobacteria</taxon>
        <taxon>Hyphomicrobiales</taxon>
        <taxon>Methylobacteriaceae</taxon>
        <taxon>Microvirga</taxon>
    </lineage>
</organism>
<dbReference type="PANTHER" id="PTHR41260">
    <property type="entry name" value="PROTEIN ECSC"/>
    <property type="match status" value="1"/>
</dbReference>
<dbReference type="PANTHER" id="PTHR41260:SF1">
    <property type="entry name" value="PROTEIN ECSC"/>
    <property type="match status" value="1"/>
</dbReference>